<gene>
    <name evidence="2" type="ORF">MCUN1_002604</name>
</gene>
<dbReference type="AlphaFoldDB" id="A0AAF0J705"/>
<protein>
    <submittedName>
        <fullName evidence="2">Uncharacterized protein</fullName>
    </submittedName>
</protein>
<feature type="compositionally biased region" description="Polar residues" evidence="1">
    <location>
        <begin position="68"/>
        <end position="80"/>
    </location>
</feature>
<evidence type="ECO:0000256" key="1">
    <source>
        <dbReference type="SAM" id="MobiDB-lite"/>
    </source>
</evidence>
<sequence length="109" mass="11735">MPVTLQWAFDTNGRAPPEGDAPPAQGSAEVADAPGARVHQVLADTLDNARAEINRITSYWKDAVGPEQDSTMGRSNQAHNDQGAKEREVGDDDDGDDDGEDAEDEEEQE</sequence>
<dbReference type="Proteomes" id="UP001219933">
    <property type="component" value="Chromosome 3"/>
</dbReference>
<accession>A0AAF0J705</accession>
<evidence type="ECO:0000313" key="2">
    <source>
        <dbReference type="EMBL" id="WFD35743.1"/>
    </source>
</evidence>
<organism evidence="2 3">
    <name type="scientific">Malassezia cuniculi</name>
    <dbReference type="NCBI Taxonomy" id="948313"/>
    <lineage>
        <taxon>Eukaryota</taxon>
        <taxon>Fungi</taxon>
        <taxon>Dikarya</taxon>
        <taxon>Basidiomycota</taxon>
        <taxon>Ustilaginomycotina</taxon>
        <taxon>Malasseziomycetes</taxon>
        <taxon>Malasseziales</taxon>
        <taxon>Malasseziaceae</taxon>
        <taxon>Malassezia</taxon>
    </lineage>
</organism>
<dbReference type="EMBL" id="CP119879">
    <property type="protein sequence ID" value="WFD35743.1"/>
    <property type="molecule type" value="Genomic_DNA"/>
</dbReference>
<feature type="compositionally biased region" description="Acidic residues" evidence="1">
    <location>
        <begin position="89"/>
        <end position="109"/>
    </location>
</feature>
<feature type="region of interest" description="Disordered" evidence="1">
    <location>
        <begin position="59"/>
        <end position="109"/>
    </location>
</feature>
<reference evidence="2" key="1">
    <citation type="submission" date="2023-03" db="EMBL/GenBank/DDBJ databases">
        <title>Mating type loci evolution in Malassezia.</title>
        <authorList>
            <person name="Coelho M.A."/>
        </authorList>
    </citation>
    <scope>NUCLEOTIDE SEQUENCE</scope>
    <source>
        <strain evidence="2">CBS 11721</strain>
    </source>
</reference>
<feature type="region of interest" description="Disordered" evidence="1">
    <location>
        <begin position="1"/>
        <end position="35"/>
    </location>
</feature>
<keyword evidence="3" id="KW-1185">Reference proteome</keyword>
<proteinExistence type="predicted"/>
<name>A0AAF0J705_9BASI</name>
<evidence type="ECO:0000313" key="3">
    <source>
        <dbReference type="Proteomes" id="UP001219933"/>
    </source>
</evidence>